<comment type="caution">
    <text evidence="3">The sequence shown here is derived from an EMBL/GenBank/DDBJ whole genome shotgun (WGS) entry which is preliminary data.</text>
</comment>
<sequence>MRKFLIPLLLASVAASPALAAPRDRNNDDDTRTERQQSREDRQQTREDRQQSREDRQQIREDRQQVHVERAPTQPRADRSIGSRDIEASRAARREAVETQRAARVQVREDRVQARLDQRVLRQAERRDARVPVVSNTPRPGTQPPAPTTVRHSAPVHWNTDWRSNSRYNWYNWRLRHRSLFSLGAYYDPFGWGYQPYSIGWRMWPNYYRSSYWLNDPWQYRLPYSPPGTRWIRYYDDAILVDMWSGQVVDVIYDFFW</sequence>
<dbReference type="Proteomes" id="UP001165342">
    <property type="component" value="Unassembled WGS sequence"/>
</dbReference>
<accession>A0ABT0RZZ3</accession>
<evidence type="ECO:0000256" key="1">
    <source>
        <dbReference type="SAM" id="MobiDB-lite"/>
    </source>
</evidence>
<dbReference type="InterPro" id="IPR024572">
    <property type="entry name" value="RcnB"/>
</dbReference>
<dbReference type="Pfam" id="PF11776">
    <property type="entry name" value="RcnB"/>
    <property type="match status" value="1"/>
</dbReference>
<evidence type="ECO:0000313" key="4">
    <source>
        <dbReference type="Proteomes" id="UP001165342"/>
    </source>
</evidence>
<feature type="compositionally biased region" description="Low complexity" evidence="1">
    <location>
        <begin position="12"/>
        <end position="21"/>
    </location>
</feature>
<keyword evidence="4" id="KW-1185">Reference proteome</keyword>
<feature type="region of interest" description="Disordered" evidence="1">
    <location>
        <begin position="127"/>
        <end position="152"/>
    </location>
</feature>
<feature type="region of interest" description="Disordered" evidence="1">
    <location>
        <begin position="12"/>
        <end position="98"/>
    </location>
</feature>
<dbReference type="RefSeq" id="WP_249830647.1">
    <property type="nucleotide sequence ID" value="NZ_JAMGBE010000001.1"/>
</dbReference>
<organism evidence="3 4">
    <name type="scientific">Sphingomonas hankyongi</name>
    <dbReference type="NCBI Taxonomy" id="2908209"/>
    <lineage>
        <taxon>Bacteria</taxon>
        <taxon>Pseudomonadati</taxon>
        <taxon>Pseudomonadota</taxon>
        <taxon>Alphaproteobacteria</taxon>
        <taxon>Sphingomonadales</taxon>
        <taxon>Sphingomonadaceae</taxon>
        <taxon>Sphingomonas</taxon>
    </lineage>
</organism>
<feature type="compositionally biased region" description="Basic and acidic residues" evidence="1">
    <location>
        <begin position="22"/>
        <end position="98"/>
    </location>
</feature>
<reference evidence="3" key="1">
    <citation type="submission" date="2022-05" db="EMBL/GenBank/DDBJ databases">
        <authorList>
            <person name="Jo J.-H."/>
            <person name="Im W.-T."/>
        </authorList>
    </citation>
    <scope>NUCLEOTIDE SEQUENCE</scope>
    <source>
        <strain evidence="3">SE220</strain>
    </source>
</reference>
<feature type="signal peptide" evidence="2">
    <location>
        <begin position="1"/>
        <end position="20"/>
    </location>
</feature>
<dbReference type="Gene3D" id="3.10.450.160">
    <property type="entry name" value="inner membrane protein cigr"/>
    <property type="match status" value="1"/>
</dbReference>
<feature type="chain" id="PRO_5047529130" evidence="2">
    <location>
        <begin position="21"/>
        <end position="257"/>
    </location>
</feature>
<keyword evidence="2" id="KW-0732">Signal</keyword>
<proteinExistence type="predicted"/>
<gene>
    <name evidence="3" type="ORF">LZ538_03730</name>
</gene>
<protein>
    <submittedName>
        <fullName evidence="3">RcnB family protein</fullName>
    </submittedName>
</protein>
<dbReference type="EMBL" id="JAMGBE010000001">
    <property type="protein sequence ID" value="MCL6729165.1"/>
    <property type="molecule type" value="Genomic_DNA"/>
</dbReference>
<evidence type="ECO:0000256" key="2">
    <source>
        <dbReference type="SAM" id="SignalP"/>
    </source>
</evidence>
<name>A0ABT0RZZ3_9SPHN</name>
<evidence type="ECO:0000313" key="3">
    <source>
        <dbReference type="EMBL" id="MCL6729165.1"/>
    </source>
</evidence>